<gene>
    <name evidence="1" type="ORF">PPGU16_61130</name>
</gene>
<keyword evidence="1" id="KW-0614">Plasmid</keyword>
<proteinExistence type="predicted"/>
<dbReference type="RefSeq" id="WP_180726525.1">
    <property type="nucleotide sequence ID" value="NZ_AP023176.1"/>
</dbReference>
<dbReference type="Pfam" id="PF11162">
    <property type="entry name" value="DUF2946"/>
    <property type="match status" value="1"/>
</dbReference>
<evidence type="ECO:0008006" key="3">
    <source>
        <dbReference type="Google" id="ProtNLM"/>
    </source>
</evidence>
<evidence type="ECO:0000313" key="2">
    <source>
        <dbReference type="Proteomes" id="UP000510888"/>
    </source>
</evidence>
<dbReference type="Proteomes" id="UP000510888">
    <property type="component" value="Plasmid PPGU16_p1"/>
</dbReference>
<protein>
    <recommendedName>
        <fullName evidence="3">DUF2946 domain-containing protein</fullName>
    </recommendedName>
</protein>
<name>A0A7I8BW69_9BURK</name>
<dbReference type="InterPro" id="IPR021333">
    <property type="entry name" value="DUF2946"/>
</dbReference>
<reference evidence="1 2" key="1">
    <citation type="journal article" date="2020" name="Genes (Basel)">
        <title>Genomic Comparison of Insect Gut Symbionts from Divergent Burkholderia Subclades.</title>
        <authorList>
            <person name="Takeshita K."/>
            <person name="Kikuchi Y."/>
        </authorList>
    </citation>
    <scope>NUCLEOTIDE SEQUENCE [LARGE SCALE GENOMIC DNA]</scope>
    <source>
        <strain evidence="1 2">PGU16</strain>
        <plasmid evidence="1 2">PPGU16_p1</plasmid>
    </source>
</reference>
<dbReference type="AlphaFoldDB" id="A0A7I8BW69"/>
<keyword evidence="2" id="KW-1185">Reference proteome</keyword>
<evidence type="ECO:0000313" key="1">
    <source>
        <dbReference type="EMBL" id="BCF93046.1"/>
    </source>
</evidence>
<geneLocation type="plasmid" evidence="1 2">
    <name>PPGU16_p1</name>
</geneLocation>
<sequence length="125" mass="13507">MTRASAPVRQIAWTCLFAVWLAIAAPVVTQLRAAMDVQQLSADLCSTQPDADSHAHDPAAHRDRADSTCGYCDLLVHHPPLHSAPSAKPLPVLFSEGTCVEAPATPTTLRRYVFAWSRDPPHVAS</sequence>
<accession>A0A7I8BW69</accession>
<organism evidence="1 2">
    <name type="scientific">Paraburkholderia largidicola</name>
    <dbReference type="NCBI Taxonomy" id="3014751"/>
    <lineage>
        <taxon>Bacteria</taxon>
        <taxon>Pseudomonadati</taxon>
        <taxon>Pseudomonadota</taxon>
        <taxon>Betaproteobacteria</taxon>
        <taxon>Burkholderiales</taxon>
        <taxon>Burkholderiaceae</taxon>
        <taxon>Paraburkholderia</taxon>
    </lineage>
</organism>
<dbReference type="EMBL" id="AP023176">
    <property type="protein sequence ID" value="BCF93046.1"/>
    <property type="molecule type" value="Genomic_DNA"/>
</dbReference>
<dbReference type="KEGG" id="plad:PPGU16_61130"/>